<dbReference type="Proteomes" id="UP001244640">
    <property type="component" value="Unassembled WGS sequence"/>
</dbReference>
<organism evidence="1 2">
    <name type="scientific">Sphingobacterium zeae</name>
    <dbReference type="NCBI Taxonomy" id="1776859"/>
    <lineage>
        <taxon>Bacteria</taxon>
        <taxon>Pseudomonadati</taxon>
        <taxon>Bacteroidota</taxon>
        <taxon>Sphingobacteriia</taxon>
        <taxon>Sphingobacteriales</taxon>
        <taxon>Sphingobacteriaceae</taxon>
        <taxon>Sphingobacterium</taxon>
    </lineage>
</organism>
<keyword evidence="2" id="KW-1185">Reference proteome</keyword>
<sequence>MLFDFVYNIPAKDRMSEQVGFQILDCYQELIRKRQRVTVEAAHVTGILIV</sequence>
<evidence type="ECO:0000313" key="1">
    <source>
        <dbReference type="EMBL" id="MDQ1149132.1"/>
    </source>
</evidence>
<reference evidence="1 2" key="1">
    <citation type="submission" date="2023-07" db="EMBL/GenBank/DDBJ databases">
        <title>Functional and genomic diversity of the sorghum phyllosphere microbiome.</title>
        <authorList>
            <person name="Shade A."/>
        </authorList>
    </citation>
    <scope>NUCLEOTIDE SEQUENCE [LARGE SCALE GENOMIC DNA]</scope>
    <source>
        <strain evidence="1 2">SORGH_AS_0892</strain>
    </source>
</reference>
<dbReference type="EMBL" id="JAUTBA010000001">
    <property type="protein sequence ID" value="MDQ1149132.1"/>
    <property type="molecule type" value="Genomic_DNA"/>
</dbReference>
<proteinExistence type="predicted"/>
<name>A0ABU0U2E7_9SPHI</name>
<gene>
    <name evidence="1" type="ORF">QE382_001116</name>
</gene>
<evidence type="ECO:0000313" key="2">
    <source>
        <dbReference type="Proteomes" id="UP001244640"/>
    </source>
</evidence>
<comment type="caution">
    <text evidence="1">The sequence shown here is derived from an EMBL/GenBank/DDBJ whole genome shotgun (WGS) entry which is preliminary data.</text>
</comment>
<protein>
    <submittedName>
        <fullName evidence="1">Uncharacterized protein</fullName>
    </submittedName>
</protein>
<accession>A0ABU0U2E7</accession>